<dbReference type="PANTHER" id="PTHR11240:SF22">
    <property type="entry name" value="RIBONUCLEASE T2"/>
    <property type="match status" value="1"/>
</dbReference>
<dbReference type="Pfam" id="PF00445">
    <property type="entry name" value="Ribonuclease_T2"/>
    <property type="match status" value="1"/>
</dbReference>
<comment type="catalytic activity">
    <reaction evidence="14">
        <text>a guanylyl-uridine-RNA = a 3'-end 2',3'-cyclophospho-GMP-RNA + a 5'-end dephospho-uridine-RNA</text>
        <dbReference type="Rhea" id="RHEA:81323"/>
        <dbReference type="Rhea" id="RHEA-COMP:17356"/>
        <dbReference type="Rhea" id="RHEA-COMP:19658"/>
        <dbReference type="Rhea" id="RHEA-COMP:19659"/>
        <dbReference type="ChEBI" id="CHEBI:173224"/>
        <dbReference type="ChEBI" id="CHEBI:231849"/>
        <dbReference type="ChEBI" id="CHEBI:231850"/>
    </reaction>
</comment>
<evidence type="ECO:0000256" key="8">
    <source>
        <dbReference type="ARBA" id="ARBA00022801"/>
    </source>
</evidence>
<keyword evidence="8" id="KW-0378">Hydrolase</keyword>
<dbReference type="CTD" id="8635"/>
<dbReference type="InterPro" id="IPR033130">
    <property type="entry name" value="RNase_T2_His_AS_2"/>
</dbReference>
<dbReference type="GO" id="GO:0043202">
    <property type="term" value="C:lysosomal lumen"/>
    <property type="evidence" value="ECO:0007669"/>
    <property type="project" value="UniProtKB-SubCell"/>
</dbReference>
<dbReference type="InterPro" id="IPR033697">
    <property type="entry name" value="Ribonuclease_T2_eukaryotic"/>
</dbReference>
<keyword evidence="18" id="KW-0732">Signal</keyword>
<dbReference type="PROSITE" id="PS00531">
    <property type="entry name" value="RNASE_T2_2"/>
    <property type="match status" value="1"/>
</dbReference>
<evidence type="ECO:0000256" key="18">
    <source>
        <dbReference type="SAM" id="SignalP"/>
    </source>
</evidence>
<evidence type="ECO:0000256" key="10">
    <source>
        <dbReference type="ARBA" id="ARBA00023157"/>
    </source>
</evidence>
<dbReference type="GO" id="GO:0005576">
    <property type="term" value="C:extracellular region"/>
    <property type="evidence" value="ECO:0007669"/>
    <property type="project" value="UniProtKB-SubCell"/>
</dbReference>
<dbReference type="GeneID" id="105911603"/>
<evidence type="ECO:0000256" key="15">
    <source>
        <dbReference type="ARBA" id="ARBA00052670"/>
    </source>
</evidence>
<sequence>MRAFELVTLLCLGLASSTYIPLWKPWTKLILTHHWPETFCTMEHCKEHYKYWTLHGLWPNIGIACNSSWKFNMSEIQDLKPDMDKYWPNLLHPTSAEFWKYEWHKHGTCAATSESLNSQHKYFSKALELYKMFDLTGVLTKAGIVPAEQNYQTDAIEAAIEKAFGAKPKIQCVHPSAKAEQVQQLGQIEICVNSDFKPIDCEKSEDDLWSRVNDVLLYRFRGVRGFSVCDLNMPVHYPLPMENF</sequence>
<evidence type="ECO:0000256" key="12">
    <source>
        <dbReference type="ARBA" id="ARBA00023228"/>
    </source>
</evidence>
<dbReference type="GO" id="GO:0016075">
    <property type="term" value="P:rRNA catabolic process"/>
    <property type="evidence" value="ECO:0007669"/>
    <property type="project" value="Ensembl"/>
</dbReference>
<evidence type="ECO:0000256" key="1">
    <source>
        <dbReference type="ARBA" id="ARBA00004227"/>
    </source>
</evidence>
<evidence type="ECO:0000256" key="14">
    <source>
        <dbReference type="ARBA" id="ARBA00051280"/>
    </source>
</evidence>
<keyword evidence="10" id="KW-1015">Disulfide bond</keyword>
<feature type="active site" evidence="16">
    <location>
        <position position="102"/>
    </location>
</feature>
<evidence type="ECO:0000313" key="20">
    <source>
        <dbReference type="RefSeq" id="XP_012695880.1"/>
    </source>
</evidence>
<evidence type="ECO:0000256" key="16">
    <source>
        <dbReference type="PIRSR" id="PIRSR633697-1"/>
    </source>
</evidence>
<dbReference type="PROSITE" id="PS00530">
    <property type="entry name" value="RNASE_T2_1"/>
    <property type="match status" value="1"/>
</dbReference>
<evidence type="ECO:0000256" key="6">
    <source>
        <dbReference type="ARBA" id="ARBA00022722"/>
    </source>
</evidence>
<dbReference type="GO" id="GO:0016787">
    <property type="term" value="F:hydrolase activity"/>
    <property type="evidence" value="ECO:0007669"/>
    <property type="project" value="UniProtKB-KW"/>
</dbReference>
<comment type="subcellular location">
    <subcellularLocation>
        <location evidence="2">Endoplasmic reticulum lumen</location>
    </subcellularLocation>
    <subcellularLocation>
        <location evidence="1">Lysosome lumen</location>
    </subcellularLocation>
    <subcellularLocation>
        <location evidence="3">Secreted</location>
    </subcellularLocation>
</comment>
<dbReference type="PANTHER" id="PTHR11240">
    <property type="entry name" value="RIBONUCLEASE T2"/>
    <property type="match status" value="1"/>
</dbReference>
<organism evidence="19 20">
    <name type="scientific">Clupea harengus</name>
    <name type="common">Atlantic herring</name>
    <dbReference type="NCBI Taxonomy" id="7950"/>
    <lineage>
        <taxon>Eukaryota</taxon>
        <taxon>Metazoa</taxon>
        <taxon>Chordata</taxon>
        <taxon>Craniata</taxon>
        <taxon>Vertebrata</taxon>
        <taxon>Euteleostomi</taxon>
        <taxon>Actinopterygii</taxon>
        <taxon>Neopterygii</taxon>
        <taxon>Teleostei</taxon>
        <taxon>Clupei</taxon>
        <taxon>Clupeiformes</taxon>
        <taxon>Clupeoidei</taxon>
        <taxon>Clupeidae</taxon>
        <taxon>Clupea</taxon>
    </lineage>
</organism>
<evidence type="ECO:0000313" key="19">
    <source>
        <dbReference type="Proteomes" id="UP000515152"/>
    </source>
</evidence>
<evidence type="ECO:0000256" key="13">
    <source>
        <dbReference type="ARBA" id="ARBA00023239"/>
    </source>
</evidence>
<accession>A0A6P3WDJ6</accession>
<feature type="chain" id="PRO_5027583228" evidence="18">
    <location>
        <begin position="18"/>
        <end position="244"/>
    </location>
</feature>
<keyword evidence="9" id="KW-0256">Endoplasmic reticulum</keyword>
<evidence type="ECO:0000256" key="7">
    <source>
        <dbReference type="ARBA" id="ARBA00022759"/>
    </source>
</evidence>
<dbReference type="GO" id="GO:0005788">
    <property type="term" value="C:endoplasmic reticulum lumen"/>
    <property type="evidence" value="ECO:0007669"/>
    <property type="project" value="UniProtKB-SubCell"/>
</dbReference>
<evidence type="ECO:0000256" key="2">
    <source>
        <dbReference type="ARBA" id="ARBA00004319"/>
    </source>
</evidence>
<keyword evidence="11" id="KW-0325">Glycoprotein</keyword>
<feature type="active site" evidence="16">
    <location>
        <position position="55"/>
    </location>
</feature>
<dbReference type="InterPro" id="IPR036430">
    <property type="entry name" value="RNase_T2-like_sf"/>
</dbReference>
<dbReference type="OrthoDB" id="435754at2759"/>
<dbReference type="SUPFAM" id="SSF55895">
    <property type="entry name" value="Ribonuclease Rh-like"/>
    <property type="match status" value="1"/>
</dbReference>
<dbReference type="RefSeq" id="XP_012695880.1">
    <property type="nucleotide sequence ID" value="XM_012840426.3"/>
</dbReference>
<name>A0A6P3WDJ6_CLUHA</name>
<dbReference type="Gene3D" id="3.90.730.10">
    <property type="entry name" value="Ribonuclease T2-like"/>
    <property type="match status" value="1"/>
</dbReference>
<dbReference type="CDD" id="cd01061">
    <property type="entry name" value="RNase_T2_euk"/>
    <property type="match status" value="1"/>
</dbReference>
<evidence type="ECO:0000256" key="17">
    <source>
        <dbReference type="RuleBase" id="RU004328"/>
    </source>
</evidence>
<keyword evidence="13" id="KW-0456">Lyase</keyword>
<dbReference type="GO" id="GO:0003723">
    <property type="term" value="F:RNA binding"/>
    <property type="evidence" value="ECO:0007669"/>
    <property type="project" value="InterPro"/>
</dbReference>
<evidence type="ECO:0000256" key="4">
    <source>
        <dbReference type="ARBA" id="ARBA00007469"/>
    </source>
</evidence>
<dbReference type="AlphaFoldDB" id="A0A6P3WDJ6"/>
<evidence type="ECO:0000256" key="11">
    <source>
        <dbReference type="ARBA" id="ARBA00023180"/>
    </source>
</evidence>
<keyword evidence="7" id="KW-0255">Endonuclease</keyword>
<keyword evidence="19" id="KW-1185">Reference proteome</keyword>
<reference evidence="20" key="1">
    <citation type="submission" date="2025-08" db="UniProtKB">
        <authorList>
            <consortium name="RefSeq"/>
        </authorList>
    </citation>
    <scope>IDENTIFICATION</scope>
</reference>
<keyword evidence="6" id="KW-0540">Nuclease</keyword>
<dbReference type="GO" id="GO:0033897">
    <property type="term" value="F:ribonuclease T2 activity"/>
    <property type="evidence" value="ECO:0007669"/>
    <property type="project" value="InterPro"/>
</dbReference>
<evidence type="ECO:0000256" key="3">
    <source>
        <dbReference type="ARBA" id="ARBA00004613"/>
    </source>
</evidence>
<evidence type="ECO:0000256" key="9">
    <source>
        <dbReference type="ARBA" id="ARBA00022824"/>
    </source>
</evidence>
<comment type="catalytic activity">
    <reaction evidence="15">
        <text>an adenylyl-uridine-RNA = a 3'-end 2',3'-cyclophospho-AMP-RNA + a 5'-end dephospho-uridine-RNA</text>
        <dbReference type="Rhea" id="RHEA:81383"/>
        <dbReference type="Rhea" id="RHEA-COMP:17356"/>
        <dbReference type="Rhea" id="RHEA-COMP:19675"/>
        <dbReference type="Rhea" id="RHEA-COMP:19676"/>
        <dbReference type="ChEBI" id="CHEBI:173224"/>
        <dbReference type="ChEBI" id="CHEBI:231879"/>
        <dbReference type="ChEBI" id="CHEBI:231881"/>
    </reaction>
    <physiologicalReaction direction="left-to-right" evidence="15">
        <dbReference type="Rhea" id="RHEA:81384"/>
    </physiologicalReaction>
</comment>
<gene>
    <name evidence="20" type="primary">rnaset2</name>
</gene>
<evidence type="ECO:0000256" key="5">
    <source>
        <dbReference type="ARBA" id="ARBA00022525"/>
    </source>
</evidence>
<feature type="active site" evidence="16">
    <location>
        <position position="106"/>
    </location>
</feature>
<dbReference type="FunFam" id="3.90.730.10:FF:000001">
    <property type="entry name" value="Ribonuclease T2"/>
    <property type="match status" value="1"/>
</dbReference>
<proteinExistence type="inferred from homology"/>
<protein>
    <submittedName>
        <fullName evidence="20">Ribonuclease T2</fullName>
    </submittedName>
</protein>
<dbReference type="InterPro" id="IPR001568">
    <property type="entry name" value="RNase_T2-like"/>
</dbReference>
<keyword evidence="5" id="KW-0964">Secreted</keyword>
<dbReference type="InterPro" id="IPR018188">
    <property type="entry name" value="RNase_T2_His_AS_1"/>
</dbReference>
<dbReference type="KEGG" id="char:105911603"/>
<keyword evidence="12" id="KW-0458">Lysosome</keyword>
<feature type="signal peptide" evidence="18">
    <location>
        <begin position="1"/>
        <end position="17"/>
    </location>
</feature>
<dbReference type="Proteomes" id="UP000515152">
    <property type="component" value="Chromosome 13"/>
</dbReference>
<comment type="similarity">
    <text evidence="4 17">Belongs to the RNase T2 family.</text>
</comment>